<dbReference type="InterPro" id="IPR025178">
    <property type="entry name" value="Lnb_N"/>
</dbReference>
<dbReference type="EMBL" id="JAUOEK010000120">
    <property type="protein sequence ID" value="MDO5970543.1"/>
    <property type="molecule type" value="Genomic_DNA"/>
</dbReference>
<protein>
    <submittedName>
        <fullName evidence="4">DUF4105 domain-containing protein</fullName>
    </submittedName>
</protein>
<accession>A0ABT8WBL3</accession>
<keyword evidence="1" id="KW-0812">Transmembrane</keyword>
<reference evidence="4" key="1">
    <citation type="submission" date="2023-07" db="EMBL/GenBank/DDBJ databases">
        <title>Two novel species in the genus Flavivirga.</title>
        <authorList>
            <person name="Kwon K."/>
        </authorList>
    </citation>
    <scope>NUCLEOTIDE SEQUENCE</scope>
    <source>
        <strain evidence="4">KCTC 52353</strain>
    </source>
</reference>
<proteinExistence type="predicted"/>
<dbReference type="InterPro" id="IPR057436">
    <property type="entry name" value="5TMH_Lnb"/>
</dbReference>
<sequence>MQKTLFFLFLFLFIKISTAQKKILSAEAEISTLTIGSGTSLNDSFGHSAFRVKDPSQGLDVVFGYGEYDFGASYFYLKFAQGKLNYLIGVDRYTDFYGNYIAQNRTIKEQVLNLSEKEKQILFDYLLNNIKPENRRYLYDFFFDNCATKIKDVVNISLNNSIVFNTPSDYKETTFRTLIQNNLNRNSWGSLGIDIALGSVIDKKATAEEHMFLPENIFKFFENASINNNDTPLVKESRILYSKRETPKPNTFFTSPLFILSIIGSLILFITYQDFKKKKQSVWLDTALFSITGIIGVLLLLLWFATDHKGTHQNYNLLWACVLNVFIIRQLFKKKISTWFIKYLKFLIILLCLLTLHWIIGIQVFAIGLIPLLLALFIRYLYLISYYNSN</sequence>
<feature type="transmembrane region" description="Helical" evidence="1">
    <location>
        <begin position="282"/>
        <end position="304"/>
    </location>
</feature>
<evidence type="ECO:0000259" key="3">
    <source>
        <dbReference type="Pfam" id="PF25221"/>
    </source>
</evidence>
<feature type="transmembrane region" description="Helical" evidence="1">
    <location>
        <begin position="252"/>
        <end position="270"/>
    </location>
</feature>
<organism evidence="4 5">
    <name type="scientific">Flavivirga aquimarina</name>
    <dbReference type="NCBI Taxonomy" id="2027862"/>
    <lineage>
        <taxon>Bacteria</taxon>
        <taxon>Pseudomonadati</taxon>
        <taxon>Bacteroidota</taxon>
        <taxon>Flavobacteriia</taxon>
        <taxon>Flavobacteriales</taxon>
        <taxon>Flavobacteriaceae</taxon>
        <taxon>Flavivirga</taxon>
    </lineage>
</organism>
<feature type="transmembrane region" description="Helical" evidence="1">
    <location>
        <begin position="344"/>
        <end position="360"/>
    </location>
</feature>
<feature type="transmembrane region" description="Helical" evidence="1">
    <location>
        <begin position="316"/>
        <end position="332"/>
    </location>
</feature>
<keyword evidence="5" id="KW-1185">Reference proteome</keyword>
<dbReference type="Proteomes" id="UP001176883">
    <property type="component" value="Unassembled WGS sequence"/>
</dbReference>
<evidence type="ECO:0000256" key="1">
    <source>
        <dbReference type="SAM" id="Phobius"/>
    </source>
</evidence>
<dbReference type="Pfam" id="PF13387">
    <property type="entry name" value="Lnb_N"/>
    <property type="match status" value="1"/>
</dbReference>
<keyword evidence="1" id="KW-0472">Membrane</keyword>
<evidence type="ECO:0000313" key="5">
    <source>
        <dbReference type="Proteomes" id="UP001176883"/>
    </source>
</evidence>
<gene>
    <name evidence="4" type="ORF">Q4Q35_12065</name>
</gene>
<feature type="domain" description="Lnb N-terminal periplasmic" evidence="2">
    <location>
        <begin position="25"/>
        <end position="171"/>
    </location>
</feature>
<name>A0ABT8WBL3_9FLAO</name>
<evidence type="ECO:0000313" key="4">
    <source>
        <dbReference type="EMBL" id="MDO5970543.1"/>
    </source>
</evidence>
<feature type="domain" description="Lnb-like transmembrane" evidence="3">
    <location>
        <begin position="251"/>
        <end position="386"/>
    </location>
</feature>
<keyword evidence="1" id="KW-1133">Transmembrane helix</keyword>
<dbReference type="RefSeq" id="WP_303278231.1">
    <property type="nucleotide sequence ID" value="NZ_JAUOEK010000120.1"/>
</dbReference>
<evidence type="ECO:0000259" key="2">
    <source>
        <dbReference type="Pfam" id="PF13387"/>
    </source>
</evidence>
<dbReference type="Pfam" id="PF25221">
    <property type="entry name" value="5TMH_Lnb"/>
    <property type="match status" value="1"/>
</dbReference>
<comment type="caution">
    <text evidence="4">The sequence shown here is derived from an EMBL/GenBank/DDBJ whole genome shotgun (WGS) entry which is preliminary data.</text>
</comment>
<feature type="transmembrane region" description="Helical" evidence="1">
    <location>
        <begin position="366"/>
        <end position="387"/>
    </location>
</feature>